<evidence type="ECO:0000256" key="2">
    <source>
        <dbReference type="SAM" id="MobiDB-lite"/>
    </source>
</evidence>
<reference evidence="3" key="1">
    <citation type="submission" date="2020-09" db="EMBL/GenBank/DDBJ databases">
        <title>Comparative genome analyses of four rice-infecting Rhizoctonia solani isolates reveal extensive enrichment of homogalacturonan modification genes.</title>
        <authorList>
            <person name="Lee D.-Y."/>
            <person name="Jeon J."/>
            <person name="Kim K.-T."/>
            <person name="Cheong K."/>
            <person name="Song H."/>
            <person name="Choi G."/>
            <person name="Ko J."/>
            <person name="Opiyo S.O."/>
            <person name="Zuo S."/>
            <person name="Madhav S."/>
            <person name="Lee Y.-H."/>
            <person name="Wang G.-L."/>
        </authorList>
    </citation>
    <scope>NUCLEOTIDE SEQUENCE</scope>
    <source>
        <strain evidence="3">AG1-IA WGL</strain>
    </source>
</reference>
<dbReference type="GO" id="GO:0005737">
    <property type="term" value="C:cytoplasm"/>
    <property type="evidence" value="ECO:0007669"/>
    <property type="project" value="TreeGrafter"/>
</dbReference>
<gene>
    <name evidence="3" type="ORF">RHS03_04013</name>
</gene>
<feature type="non-terminal residue" evidence="3">
    <location>
        <position position="1"/>
    </location>
</feature>
<sequence length="821" mass="89075">MGPPIQVFLTSIASAPALRQRQEQLLRVLQVKKIPFTSYDLAADEEAKKLWRRKAPSNNSTLPGILVGGELAGTYAEFEEAVEFGELDRFFRLNESWGEEDEAFAPTSVPQKPIAVPGVATPSQITGQSPSFAPSASKPLKKSTPRTKSIDVGSQLGFGLEGVKLTEEEMLELVESLGLDGDDAGELVKGLGLSSSKATSRKSTFDNPPAPSTSQTDTKTNASSEPTETSTPTDTTTAPSDATKPNSKDRPSATGEFSAGRRSSSVPENKDTATKTAPDSLASTTALEANETASKDVPTDEWSHKVNIPGTSPAVAVPSDAVTIEACHVSKSCEAPCEATSIAQPVLDLHRNNIGPLFFLAQSSLVFRSSCFLDIFDSHLYLSKSSLINMSPYYTGPVPTAPRFWDMKAATAASDSSLDRVCDSWHGTDRVLTGPKAYHVPGHFDMRSSKRDSPEIVSSPEASQYFTPTMHQDGFKSSPPSSVYCTPESIQSSPERRVAMYRQTNPESPSASPSPSPTESMFSRLSRPESATSFVESVDDFHGNKRSPQRQRSIIPSLVVTDYDSDEEHEPKVDASPIRETFIMPAHQRSTDLRVDAVTFRPNPARDHRQITTVPSPSINGGATPVVRPQARVVPQYPLPPRSYPYPTQSMPQPPRPVLPATVAPRYKQVPAFQVVPRRFPTPKPILAMRMAGAPQSVMQPVQAAQPLQYAAQPRVAKNQTQPQQHSTLYDSRGQTFEGKPVRPVQQRVSAMPLSSVRHLWPATGVSLPNAEANSSVWHPSFQEAQSIISIQQARILKGLSNGVPYGGGLYLPIPFDENLP</sequence>
<feature type="region of interest" description="Disordered" evidence="2">
    <location>
        <begin position="119"/>
        <end position="152"/>
    </location>
</feature>
<dbReference type="SUPFAM" id="SSF52833">
    <property type="entry name" value="Thioredoxin-like"/>
    <property type="match status" value="1"/>
</dbReference>
<name>A0A8H7HTG6_9AGAM</name>
<dbReference type="InterPro" id="IPR051033">
    <property type="entry name" value="SH3BGR"/>
</dbReference>
<protein>
    <submittedName>
        <fullName evidence="3">SH3-binding, glutamic acid-rich protein</fullName>
    </submittedName>
</protein>
<dbReference type="PANTHER" id="PTHR12232:SF0">
    <property type="entry name" value="THIOREDOXIN DOMAIN-CONTAINING PROTEIN"/>
    <property type="match status" value="1"/>
</dbReference>
<accession>A0A8H7HTG6</accession>
<feature type="compositionally biased region" description="Low complexity" evidence="2">
    <location>
        <begin position="506"/>
        <end position="520"/>
    </location>
</feature>
<dbReference type="InterPro" id="IPR036249">
    <property type="entry name" value="Thioredoxin-like_sf"/>
</dbReference>
<evidence type="ECO:0000313" key="3">
    <source>
        <dbReference type="EMBL" id="KAF8707563.1"/>
    </source>
</evidence>
<dbReference type="PANTHER" id="PTHR12232">
    <property type="entry name" value="SH3 DOMAIN-BINDING GLUTAMIC ACID-RICH-LIKE PROTEIN"/>
    <property type="match status" value="1"/>
</dbReference>
<feature type="region of interest" description="Disordered" evidence="2">
    <location>
        <begin position="467"/>
        <end position="573"/>
    </location>
</feature>
<dbReference type="InterPro" id="IPR006993">
    <property type="entry name" value="Glut_rich_SH3-bd"/>
</dbReference>
<feature type="compositionally biased region" description="Polar residues" evidence="2">
    <location>
        <begin position="274"/>
        <end position="284"/>
    </location>
</feature>
<evidence type="ECO:0000256" key="1">
    <source>
        <dbReference type="ARBA" id="ARBA00007764"/>
    </source>
</evidence>
<dbReference type="Proteomes" id="UP000602905">
    <property type="component" value="Unassembled WGS sequence"/>
</dbReference>
<feature type="compositionally biased region" description="Polar residues" evidence="2">
    <location>
        <begin position="121"/>
        <end position="134"/>
    </location>
</feature>
<dbReference type="PROSITE" id="PS51354">
    <property type="entry name" value="GLUTAREDOXIN_2"/>
    <property type="match status" value="1"/>
</dbReference>
<comment type="caution">
    <text evidence="3">The sequence shown here is derived from an EMBL/GenBank/DDBJ whole genome shotgun (WGS) entry which is preliminary data.</text>
</comment>
<feature type="compositionally biased region" description="Polar residues" evidence="2">
    <location>
        <begin position="193"/>
        <end position="221"/>
    </location>
</feature>
<dbReference type="EMBL" id="JACYCD010000049">
    <property type="protein sequence ID" value="KAF8707563.1"/>
    <property type="molecule type" value="Genomic_DNA"/>
</dbReference>
<dbReference type="OrthoDB" id="3229483at2759"/>
<feature type="compositionally biased region" description="Polar residues" evidence="2">
    <location>
        <begin position="478"/>
        <end position="493"/>
    </location>
</feature>
<dbReference type="AlphaFoldDB" id="A0A8H7HTG6"/>
<dbReference type="Gene3D" id="3.40.30.10">
    <property type="entry name" value="Glutaredoxin"/>
    <property type="match status" value="1"/>
</dbReference>
<evidence type="ECO:0000313" key="4">
    <source>
        <dbReference type="Proteomes" id="UP000602905"/>
    </source>
</evidence>
<proteinExistence type="inferred from homology"/>
<organism evidence="3 4">
    <name type="scientific">Rhizoctonia solani</name>
    <dbReference type="NCBI Taxonomy" id="456999"/>
    <lineage>
        <taxon>Eukaryota</taxon>
        <taxon>Fungi</taxon>
        <taxon>Dikarya</taxon>
        <taxon>Basidiomycota</taxon>
        <taxon>Agaricomycotina</taxon>
        <taxon>Agaricomycetes</taxon>
        <taxon>Cantharellales</taxon>
        <taxon>Ceratobasidiaceae</taxon>
        <taxon>Rhizoctonia</taxon>
    </lineage>
</organism>
<dbReference type="Pfam" id="PF04908">
    <property type="entry name" value="SH3BGR"/>
    <property type="match status" value="1"/>
</dbReference>
<feature type="compositionally biased region" description="Low complexity" evidence="2">
    <location>
        <begin position="222"/>
        <end position="243"/>
    </location>
</feature>
<comment type="similarity">
    <text evidence="1">Belongs to the SH3BGR family.</text>
</comment>
<feature type="region of interest" description="Disordered" evidence="2">
    <location>
        <begin position="193"/>
        <end position="284"/>
    </location>
</feature>